<dbReference type="RefSeq" id="XP_005651358.1">
    <property type="nucleotide sequence ID" value="XM_005651301.1"/>
</dbReference>
<dbReference type="Pfam" id="PF08450">
    <property type="entry name" value="SGL"/>
    <property type="match status" value="1"/>
</dbReference>
<comment type="caution">
    <text evidence="3">The sequence shown here is derived from an EMBL/GenBank/DDBJ whole genome shotgun (WGS) entry which is preliminary data.</text>
</comment>
<dbReference type="eggNOG" id="ENOG502RZSA">
    <property type="taxonomic scope" value="Eukaryota"/>
</dbReference>
<evidence type="ECO:0000256" key="1">
    <source>
        <dbReference type="SAM" id="Phobius"/>
    </source>
</evidence>
<dbReference type="PANTHER" id="PTHR47064:SF2">
    <property type="entry name" value="SMP-30_GLUCONOLACTONASE_LRE-LIKE REGION DOMAIN-CONTAINING PROTEIN-RELATED"/>
    <property type="match status" value="1"/>
</dbReference>
<evidence type="ECO:0000259" key="2">
    <source>
        <dbReference type="Pfam" id="PF08450"/>
    </source>
</evidence>
<dbReference type="InterPro" id="IPR011042">
    <property type="entry name" value="6-blade_b-propeller_TolB-like"/>
</dbReference>
<dbReference type="GeneID" id="17045037"/>
<dbReference type="EMBL" id="AGSI01000002">
    <property type="protein sequence ID" value="EIE26814.1"/>
    <property type="molecule type" value="Genomic_DNA"/>
</dbReference>
<dbReference type="AlphaFoldDB" id="I0Z845"/>
<feature type="transmembrane region" description="Helical" evidence="1">
    <location>
        <begin position="20"/>
        <end position="37"/>
    </location>
</feature>
<sequence length="465" mass="49090">MSTKGSSGAKSGTQKDISLAYVLAGGILGWLLGQGVWPGSVISPLATSIPYFDGLTGSLLAKYNVPWGLNPSPRISSAANALPSNVCDVSPATLAVISEPFERDALQPLRTTKVAPNWQELQATSAGGKLKDCVFAAHDSAFHGLIGPDPTVKLLAQKDYTFAHEGPVWLPAIGKLFFVSNRLGDTGGTDQYAELWLLDPETLETSQVRPRVPIIMGNGATNWSPSEVLITSQGGNNTGGALFVLDVVSGAARKLLDNFQGLQFNSPNDVVVSRDGVIYFTDPSYGLQQKFRTMTQVGDYVWRFNARTGDTAIVDEKFLQPNGVVLSPDGRVAYITDTGCKHANTSDGGQCTAPNTPRSIYAFDILKSRDGASLLANKRLFAVPDVGAPDGIKVDLQGNVWTGVGDGVAVFSPSGKLLGKILVGEVSNIVFAGDVLVMMKETEVLAVKLAARGVVLPGMLAPAIA</sequence>
<gene>
    <name evidence="3" type="ORF">COCSUDRAFT_39799</name>
</gene>
<evidence type="ECO:0000313" key="4">
    <source>
        <dbReference type="Proteomes" id="UP000007264"/>
    </source>
</evidence>
<dbReference type="InterPro" id="IPR052988">
    <property type="entry name" value="Oryzine_lactonohydrolase"/>
</dbReference>
<dbReference type="Gene3D" id="2.120.10.30">
    <property type="entry name" value="TolB, C-terminal domain"/>
    <property type="match status" value="1"/>
</dbReference>
<keyword evidence="4" id="KW-1185">Reference proteome</keyword>
<dbReference type="SUPFAM" id="SSF63829">
    <property type="entry name" value="Calcium-dependent phosphotriesterase"/>
    <property type="match status" value="1"/>
</dbReference>
<dbReference type="STRING" id="574566.I0Z845"/>
<keyword evidence="1" id="KW-1133">Transmembrane helix</keyword>
<keyword evidence="1" id="KW-0472">Membrane</keyword>
<dbReference type="InterPro" id="IPR013658">
    <property type="entry name" value="SGL"/>
</dbReference>
<organism evidence="3 4">
    <name type="scientific">Coccomyxa subellipsoidea (strain C-169)</name>
    <name type="common">Green microalga</name>
    <dbReference type="NCBI Taxonomy" id="574566"/>
    <lineage>
        <taxon>Eukaryota</taxon>
        <taxon>Viridiplantae</taxon>
        <taxon>Chlorophyta</taxon>
        <taxon>core chlorophytes</taxon>
        <taxon>Trebouxiophyceae</taxon>
        <taxon>Trebouxiophyceae incertae sedis</taxon>
        <taxon>Coccomyxaceae</taxon>
        <taxon>Coccomyxa</taxon>
        <taxon>Coccomyxa subellipsoidea</taxon>
    </lineage>
</organism>
<dbReference type="PANTHER" id="PTHR47064">
    <property type="entry name" value="PUTATIVE (AFU_ORTHOLOGUE AFUA_1G08990)-RELATED"/>
    <property type="match status" value="1"/>
</dbReference>
<protein>
    <submittedName>
        <fullName evidence="3">Calcium-dependent phosphotriesterase</fullName>
    </submittedName>
</protein>
<name>I0Z845_COCSC</name>
<dbReference type="KEGG" id="csl:COCSUDRAFT_39799"/>
<proteinExistence type="predicted"/>
<keyword evidence="1" id="KW-0812">Transmembrane</keyword>
<accession>I0Z845</accession>
<dbReference type="Proteomes" id="UP000007264">
    <property type="component" value="Unassembled WGS sequence"/>
</dbReference>
<dbReference type="OrthoDB" id="423498at2759"/>
<feature type="domain" description="SMP-30/Gluconolactonase/LRE-like region" evidence="2">
    <location>
        <begin position="165"/>
        <end position="435"/>
    </location>
</feature>
<reference evidence="3 4" key="1">
    <citation type="journal article" date="2012" name="Genome Biol.">
        <title>The genome of the polar eukaryotic microalga coccomyxa subellipsoidea reveals traits of cold adaptation.</title>
        <authorList>
            <person name="Blanc G."/>
            <person name="Agarkova I."/>
            <person name="Grimwood J."/>
            <person name="Kuo A."/>
            <person name="Brueggeman A."/>
            <person name="Dunigan D."/>
            <person name="Gurnon J."/>
            <person name="Ladunga I."/>
            <person name="Lindquist E."/>
            <person name="Lucas S."/>
            <person name="Pangilinan J."/>
            <person name="Proschold T."/>
            <person name="Salamov A."/>
            <person name="Schmutz J."/>
            <person name="Weeks D."/>
            <person name="Yamada T."/>
            <person name="Claverie J.M."/>
            <person name="Grigoriev I."/>
            <person name="Van Etten J."/>
            <person name="Lomsadze A."/>
            <person name="Borodovsky M."/>
        </authorList>
    </citation>
    <scope>NUCLEOTIDE SEQUENCE [LARGE SCALE GENOMIC DNA]</scope>
    <source>
        <strain evidence="3 4">C-169</strain>
    </source>
</reference>
<evidence type="ECO:0000313" key="3">
    <source>
        <dbReference type="EMBL" id="EIE26814.1"/>
    </source>
</evidence>